<gene>
    <name evidence="1" type="ORF">F4821DRAFT_239379</name>
</gene>
<keyword evidence="2" id="KW-1185">Reference proteome</keyword>
<evidence type="ECO:0000313" key="1">
    <source>
        <dbReference type="EMBL" id="KAI6086109.1"/>
    </source>
</evidence>
<accession>A0ACC0D049</accession>
<dbReference type="Proteomes" id="UP001497680">
    <property type="component" value="Unassembled WGS sequence"/>
</dbReference>
<sequence>MGSPASYGTSGAAPPVLPIASFDVSIIFEWAALLPLAIYLAESRLPHQLVGQAALAGSIGVGLFPRLGVLGTIADFLQRDQEFLDRASSVSEMRCTVWDANWGSVFPCANGAAAAILNAHMLRNIRVELAPEQISSTSSKTASHSSVRRQDSSSSGSSNSGAEQSAPSFRRYQTLHILHFSDSMPKTEHLIASSYSWTIVLEILGFVGLLGAGVICVLFGLYGTAAAVFLTLLFRISRLLIKVERPAGYLYNNEGDLPGCMLMSLHENASTWYLYVGSRGTIDSILNKTMIQSIKSPLNSWLAHGLRALGVLQLIIMSYVAAQKGWDGIALLCLILVAWIFDRVVYNDQRVARRWLQREGITVKAQSLKFGGRTPMVGLVHALSNKQVTSWMDGIISPSIRRNIWLQRLGSQKVEGEREQKLSRRDREWVNSSEMLTRAALEAVREVGNDTNVV</sequence>
<reference evidence="1 2" key="1">
    <citation type="journal article" date="2022" name="New Phytol.">
        <title>Ecological generalism drives hyperdiversity of secondary metabolite gene clusters in xylarialean endophytes.</title>
        <authorList>
            <person name="Franco M.E.E."/>
            <person name="Wisecaver J.H."/>
            <person name="Arnold A.E."/>
            <person name="Ju Y.M."/>
            <person name="Slot J.C."/>
            <person name="Ahrendt S."/>
            <person name="Moore L.P."/>
            <person name="Eastman K.E."/>
            <person name="Scott K."/>
            <person name="Konkel Z."/>
            <person name="Mondo S.J."/>
            <person name="Kuo A."/>
            <person name="Hayes R.D."/>
            <person name="Haridas S."/>
            <person name="Andreopoulos B."/>
            <person name="Riley R."/>
            <person name="LaButti K."/>
            <person name="Pangilinan J."/>
            <person name="Lipzen A."/>
            <person name="Amirebrahimi M."/>
            <person name="Yan J."/>
            <person name="Adam C."/>
            <person name="Keymanesh K."/>
            <person name="Ng V."/>
            <person name="Louie K."/>
            <person name="Northen T."/>
            <person name="Drula E."/>
            <person name="Henrissat B."/>
            <person name="Hsieh H.M."/>
            <person name="Youens-Clark K."/>
            <person name="Lutzoni F."/>
            <person name="Miadlikowska J."/>
            <person name="Eastwood D.C."/>
            <person name="Hamelin R.C."/>
            <person name="Grigoriev I.V."/>
            <person name="U'Ren J.M."/>
        </authorList>
    </citation>
    <scope>NUCLEOTIDE SEQUENCE [LARGE SCALE GENOMIC DNA]</scope>
    <source>
        <strain evidence="1 2">ER1909</strain>
    </source>
</reference>
<proteinExistence type="predicted"/>
<comment type="caution">
    <text evidence="1">The sequence shown here is derived from an EMBL/GenBank/DDBJ whole genome shotgun (WGS) entry which is preliminary data.</text>
</comment>
<protein>
    <submittedName>
        <fullName evidence="1">Uncharacterized protein</fullName>
    </submittedName>
</protein>
<organism evidence="1 2">
    <name type="scientific">Hypoxylon rubiginosum</name>
    <dbReference type="NCBI Taxonomy" id="110542"/>
    <lineage>
        <taxon>Eukaryota</taxon>
        <taxon>Fungi</taxon>
        <taxon>Dikarya</taxon>
        <taxon>Ascomycota</taxon>
        <taxon>Pezizomycotina</taxon>
        <taxon>Sordariomycetes</taxon>
        <taxon>Xylariomycetidae</taxon>
        <taxon>Xylariales</taxon>
        <taxon>Hypoxylaceae</taxon>
        <taxon>Hypoxylon</taxon>
    </lineage>
</organism>
<evidence type="ECO:0000313" key="2">
    <source>
        <dbReference type="Proteomes" id="UP001497680"/>
    </source>
</evidence>
<dbReference type="EMBL" id="MU394319">
    <property type="protein sequence ID" value="KAI6086109.1"/>
    <property type="molecule type" value="Genomic_DNA"/>
</dbReference>
<name>A0ACC0D049_9PEZI</name>